<dbReference type="PANTHER" id="PTHR22850">
    <property type="entry name" value="WD40 REPEAT FAMILY"/>
    <property type="match status" value="1"/>
</dbReference>
<dbReference type="Pfam" id="PF00400">
    <property type="entry name" value="WD40"/>
    <property type="match status" value="1"/>
</dbReference>
<dbReference type="PROSITE" id="PS50082">
    <property type="entry name" value="WD_REPEATS_2"/>
    <property type="match status" value="1"/>
</dbReference>
<dbReference type="InterPro" id="IPR015943">
    <property type="entry name" value="WD40/YVTN_repeat-like_dom_sf"/>
</dbReference>
<name>A0A8J4V2R0_9MYCE</name>
<keyword evidence="6" id="KW-1185">Reference proteome</keyword>
<keyword evidence="1 3" id="KW-0853">WD repeat</keyword>
<proteinExistence type="predicted"/>
<accession>A0A8J4V2R0</accession>
<gene>
    <name evidence="5" type="ORF">CYY_009650</name>
</gene>
<keyword evidence="2" id="KW-0677">Repeat</keyword>
<dbReference type="SMART" id="SM00320">
    <property type="entry name" value="WD40"/>
    <property type="match status" value="4"/>
</dbReference>
<comment type="caution">
    <text evidence="5">The sequence shown here is derived from an EMBL/GenBank/DDBJ whole genome shotgun (WGS) entry which is preliminary data.</text>
</comment>
<dbReference type="AlphaFoldDB" id="A0A8J4V2R0"/>
<evidence type="ECO:0000256" key="3">
    <source>
        <dbReference type="PROSITE-ProRule" id="PRU00221"/>
    </source>
</evidence>
<evidence type="ECO:0000256" key="1">
    <source>
        <dbReference type="ARBA" id="ARBA00022574"/>
    </source>
</evidence>
<protein>
    <recommendedName>
        <fullName evidence="7">WD40 repeat-containing protein</fullName>
    </recommendedName>
</protein>
<dbReference type="SUPFAM" id="SSF50978">
    <property type="entry name" value="WD40 repeat-like"/>
    <property type="match status" value="1"/>
</dbReference>
<dbReference type="EMBL" id="AJWJ01000767">
    <property type="protein sequence ID" value="KAF2069029.1"/>
    <property type="molecule type" value="Genomic_DNA"/>
</dbReference>
<evidence type="ECO:0008006" key="7">
    <source>
        <dbReference type="Google" id="ProtNLM"/>
    </source>
</evidence>
<dbReference type="InterPro" id="IPR036322">
    <property type="entry name" value="WD40_repeat_dom_sf"/>
</dbReference>
<feature type="repeat" description="WD" evidence="3">
    <location>
        <begin position="314"/>
        <end position="348"/>
    </location>
</feature>
<feature type="region of interest" description="Disordered" evidence="4">
    <location>
        <begin position="618"/>
        <end position="655"/>
    </location>
</feature>
<dbReference type="InterPro" id="IPR001680">
    <property type="entry name" value="WD40_rpt"/>
</dbReference>
<evidence type="ECO:0000256" key="2">
    <source>
        <dbReference type="ARBA" id="ARBA00022737"/>
    </source>
</evidence>
<evidence type="ECO:0000313" key="5">
    <source>
        <dbReference type="EMBL" id="KAF2069029.1"/>
    </source>
</evidence>
<sequence length="955" mass="107735">MDDIEVTPASGAWRKHSLITGKRYKKNFITFERLLDRSIDNITTSALSNVSNQIIITDTSSKRDVCRVVKVTKDSNKDSVKPYSLSVIKEFIQEASFKSVSWYNDSMVVGSTDGQIYYYNNDPTSSSDDPELRETYTITKLKGNKEVSQTIGSQAQSTTIKHVSINELASNTFSSLENNYFHIWDFADAVRPTISFKVSDQSVDCMQWSPHSRHFSLLGGSDLSLRITDTRIMSSYNSVKKSPIVWSNIKSSSSSSSSPLSNQSSSSSYSSSLHDSIKDVAWHPFVPYWFASASSSGSISIYDLRSTLEPVIKFNAHNSSISKIQWCPGHSELMVSSSIDGEYKMWSLLNEPHYNLFQKDEVSPFVYSGFFENDGYNNIGVNQSGELYYANISPKFMNPIIHSKFSKKEKLEKVTERLIYHRDFTTGFENAIQLANKHSRLKNLEKAKNLLSLCFQQNIDDGLSDVLKMVQQQPPKTSCRNQTIKDIKSYAYNIPPGYYEKYGTKLSTALMTKIKELKVNLDIQYSIKNFSGEEIVDIEREILNTLKTDHTSIRLETIVELVTVLLNYDPVKCYQFALQLIEVFKSKLNICLPILRLLVSPSIFEKRTNPLNRSTIINDTVPIPSSQQSPTVQSRKDTGIKSQTSSISSSPVMLNRSGGLSNSGNQLRDSSGSISYNSGDIEETRLNDYFSNYEFMVQQLTFLRDFIKILLSPTPISDGSNPNVEDIIDFASKNRPSPILSMSVNRIYLSILSDMFIFDQLYIVLLNLMETLGEDYELYPLLDEIYQLQTPDFISFLKNSQMPDRLKPYDTERFSTPLLIVISIIYNVPPQAIPIELNEILLSCLPVLIEEIDNSLISTIQQPDPSNTQPGKLQSSSKAKNILDLVKTITEAKKSSSLNSPMTERNRNSTNLTKLTSTTSSPSPPSQSLSPVFKVSTQIQSLIQNLNTVLNKYIY</sequence>
<dbReference type="OrthoDB" id="361494at2759"/>
<feature type="compositionally biased region" description="Low complexity" evidence="4">
    <location>
        <begin position="909"/>
        <end position="930"/>
    </location>
</feature>
<dbReference type="InterPro" id="IPR050459">
    <property type="entry name" value="WD_repeat_RBAP46/RBAP48/MSI1"/>
</dbReference>
<organism evidence="5 6">
    <name type="scientific">Polysphondylium violaceum</name>
    <dbReference type="NCBI Taxonomy" id="133409"/>
    <lineage>
        <taxon>Eukaryota</taxon>
        <taxon>Amoebozoa</taxon>
        <taxon>Evosea</taxon>
        <taxon>Eumycetozoa</taxon>
        <taxon>Dictyostelia</taxon>
        <taxon>Dictyosteliales</taxon>
        <taxon>Dictyosteliaceae</taxon>
        <taxon>Polysphondylium</taxon>
    </lineage>
</organism>
<evidence type="ECO:0000256" key="4">
    <source>
        <dbReference type="SAM" id="MobiDB-lite"/>
    </source>
</evidence>
<dbReference type="Proteomes" id="UP000695562">
    <property type="component" value="Unassembled WGS sequence"/>
</dbReference>
<reference evidence="5" key="1">
    <citation type="submission" date="2020-01" db="EMBL/GenBank/DDBJ databases">
        <title>Development of genomics and gene disruption for Polysphondylium violaceum indicates a role for the polyketide synthase stlB in stalk morphogenesis.</title>
        <authorList>
            <person name="Narita B."/>
            <person name="Kawabe Y."/>
            <person name="Kin K."/>
            <person name="Saito T."/>
            <person name="Gibbs R."/>
            <person name="Kuspa A."/>
            <person name="Muzny D."/>
            <person name="Queller D."/>
            <person name="Richards S."/>
            <person name="Strassman J."/>
            <person name="Sucgang R."/>
            <person name="Worley K."/>
            <person name="Schaap P."/>
        </authorList>
    </citation>
    <scope>NUCLEOTIDE SEQUENCE</scope>
    <source>
        <strain evidence="5">QSvi11</strain>
    </source>
</reference>
<dbReference type="Gene3D" id="2.130.10.10">
    <property type="entry name" value="YVTN repeat-like/Quinoprotein amine dehydrogenase"/>
    <property type="match status" value="1"/>
</dbReference>
<feature type="compositionally biased region" description="Polar residues" evidence="4">
    <location>
        <begin position="618"/>
        <end position="633"/>
    </location>
</feature>
<evidence type="ECO:0000313" key="6">
    <source>
        <dbReference type="Proteomes" id="UP000695562"/>
    </source>
</evidence>
<dbReference type="PROSITE" id="PS50294">
    <property type="entry name" value="WD_REPEATS_REGION"/>
    <property type="match status" value="1"/>
</dbReference>
<feature type="region of interest" description="Disordered" evidence="4">
    <location>
        <begin position="894"/>
        <end position="930"/>
    </location>
</feature>